<evidence type="ECO:0000313" key="2">
    <source>
        <dbReference type="EMBL" id="CAK0901797.1"/>
    </source>
</evidence>
<feature type="region of interest" description="Disordered" evidence="1">
    <location>
        <begin position="94"/>
        <end position="125"/>
    </location>
</feature>
<keyword evidence="3" id="KW-1185">Reference proteome</keyword>
<dbReference type="EMBL" id="CAUYUJ010020982">
    <property type="protein sequence ID" value="CAK0901797.1"/>
    <property type="molecule type" value="Genomic_DNA"/>
</dbReference>
<proteinExistence type="predicted"/>
<comment type="caution">
    <text evidence="2">The sequence shown here is derived from an EMBL/GenBank/DDBJ whole genome shotgun (WGS) entry which is preliminary data.</text>
</comment>
<dbReference type="Proteomes" id="UP001189429">
    <property type="component" value="Unassembled WGS sequence"/>
</dbReference>
<protein>
    <submittedName>
        <fullName evidence="2">Uncharacterized protein</fullName>
    </submittedName>
</protein>
<sequence>MENCHPEIEWDRSVNKFLLDDAKLAQTFLQLIPKSSAMGTPFPNINVVCMWFPNFNAHSPHQSGSDIVAPTNAGALDIRPRRVQFHDDVRTLSPRILDHATDARQRPADQEDAISKPQDSKHGIVAASQNVCRALRRPT</sequence>
<feature type="compositionally biased region" description="Basic and acidic residues" evidence="1">
    <location>
        <begin position="94"/>
        <end position="109"/>
    </location>
</feature>
<gene>
    <name evidence="2" type="ORF">PCOR1329_LOCUS78630</name>
</gene>
<evidence type="ECO:0000313" key="3">
    <source>
        <dbReference type="Proteomes" id="UP001189429"/>
    </source>
</evidence>
<organism evidence="2 3">
    <name type="scientific">Prorocentrum cordatum</name>
    <dbReference type="NCBI Taxonomy" id="2364126"/>
    <lineage>
        <taxon>Eukaryota</taxon>
        <taxon>Sar</taxon>
        <taxon>Alveolata</taxon>
        <taxon>Dinophyceae</taxon>
        <taxon>Prorocentrales</taxon>
        <taxon>Prorocentraceae</taxon>
        <taxon>Prorocentrum</taxon>
    </lineage>
</organism>
<reference evidence="2" key="1">
    <citation type="submission" date="2023-10" db="EMBL/GenBank/DDBJ databases">
        <authorList>
            <person name="Chen Y."/>
            <person name="Shah S."/>
            <person name="Dougan E. K."/>
            <person name="Thang M."/>
            <person name="Chan C."/>
        </authorList>
    </citation>
    <scope>NUCLEOTIDE SEQUENCE [LARGE SCALE GENOMIC DNA]</scope>
</reference>
<accession>A0ABN9XPF8</accession>
<evidence type="ECO:0000256" key="1">
    <source>
        <dbReference type="SAM" id="MobiDB-lite"/>
    </source>
</evidence>
<name>A0ABN9XPF8_9DINO</name>